<dbReference type="CDD" id="cd17044">
    <property type="entry name" value="Ubl_TBCE"/>
    <property type="match status" value="1"/>
</dbReference>
<evidence type="ECO:0000256" key="3">
    <source>
        <dbReference type="ARBA" id="ARBA00015004"/>
    </source>
</evidence>
<dbReference type="PROSITE" id="PS50245">
    <property type="entry name" value="CAP_GLY_2"/>
    <property type="match status" value="1"/>
</dbReference>
<dbReference type="PROSITE" id="PS51450">
    <property type="entry name" value="LRR"/>
    <property type="match status" value="2"/>
</dbReference>
<evidence type="ECO:0000256" key="1">
    <source>
        <dbReference type="ARBA" id="ARBA00004496"/>
    </source>
</evidence>
<name>A0A6J1TAH6_FRAOC</name>
<keyword evidence="5" id="KW-0433">Leucine-rich repeat</keyword>
<dbReference type="InterPro" id="IPR029071">
    <property type="entry name" value="Ubiquitin-like_domsf"/>
</dbReference>
<reference evidence="12" key="1">
    <citation type="submission" date="2025-08" db="UniProtKB">
        <authorList>
            <consortium name="RefSeq"/>
        </authorList>
    </citation>
    <scope>IDENTIFICATION</scope>
    <source>
        <tissue evidence="12">Whole organism</tissue>
    </source>
</reference>
<evidence type="ECO:0000256" key="5">
    <source>
        <dbReference type="ARBA" id="ARBA00022614"/>
    </source>
</evidence>
<dbReference type="InterPro" id="IPR036859">
    <property type="entry name" value="CAP-Gly_dom_sf"/>
</dbReference>
<dbReference type="GO" id="GO:0007010">
    <property type="term" value="P:cytoskeleton organization"/>
    <property type="evidence" value="ECO:0007669"/>
    <property type="project" value="TreeGrafter"/>
</dbReference>
<dbReference type="SMART" id="SM00365">
    <property type="entry name" value="LRR_SD22"/>
    <property type="match status" value="2"/>
</dbReference>
<comment type="subcellular location">
    <subcellularLocation>
        <location evidence="1">Cytoplasm</location>
    </subcellularLocation>
</comment>
<keyword evidence="4" id="KW-0963">Cytoplasm</keyword>
<dbReference type="FunFam" id="2.30.30.190:FF:000016">
    <property type="entry name" value="Tubulin-folding cofactor E"/>
    <property type="match status" value="1"/>
</dbReference>
<keyword evidence="6" id="KW-0677">Repeat</keyword>
<evidence type="ECO:0000256" key="2">
    <source>
        <dbReference type="ARBA" id="ARBA00006286"/>
    </source>
</evidence>
<proteinExistence type="inferred from homology"/>
<dbReference type="Gene3D" id="2.30.30.190">
    <property type="entry name" value="CAP Gly-rich-like domain"/>
    <property type="match status" value="1"/>
</dbReference>
<dbReference type="SUPFAM" id="SSF54236">
    <property type="entry name" value="Ubiquitin-like"/>
    <property type="match status" value="1"/>
</dbReference>
<keyword evidence="11" id="KW-1185">Reference proteome</keyword>
<evidence type="ECO:0000256" key="4">
    <source>
        <dbReference type="ARBA" id="ARBA00022490"/>
    </source>
</evidence>
<dbReference type="InterPro" id="IPR000938">
    <property type="entry name" value="CAP-Gly_domain"/>
</dbReference>
<dbReference type="GeneID" id="113214970"/>
<dbReference type="InterPro" id="IPR044079">
    <property type="entry name" value="Ubl_TBCE"/>
</dbReference>
<evidence type="ECO:0000256" key="6">
    <source>
        <dbReference type="ARBA" id="ARBA00022737"/>
    </source>
</evidence>
<dbReference type="PANTHER" id="PTHR18849">
    <property type="entry name" value="LEUCINE RICH REPEAT PROTEIN"/>
    <property type="match status" value="1"/>
</dbReference>
<dbReference type="Proteomes" id="UP000504606">
    <property type="component" value="Unplaced"/>
</dbReference>
<evidence type="ECO:0000259" key="10">
    <source>
        <dbReference type="PROSITE" id="PS50245"/>
    </source>
</evidence>
<dbReference type="SUPFAM" id="SSF52058">
    <property type="entry name" value="L domain-like"/>
    <property type="match status" value="1"/>
</dbReference>
<evidence type="ECO:0000256" key="9">
    <source>
        <dbReference type="ARBA" id="ARBA00030180"/>
    </source>
</evidence>
<dbReference type="Pfam" id="PF01302">
    <property type="entry name" value="CAP_GLY"/>
    <property type="match status" value="1"/>
</dbReference>
<dbReference type="Gene3D" id="3.10.20.90">
    <property type="entry name" value="Phosphatidylinositol 3-kinase Catalytic Subunit, Chain A, domain 1"/>
    <property type="match status" value="1"/>
</dbReference>
<feature type="domain" description="CAP-Gly" evidence="10">
    <location>
        <begin position="29"/>
        <end position="73"/>
    </location>
</feature>
<protein>
    <recommendedName>
        <fullName evidence="3">Tubulin-specific chaperone E</fullName>
    </recommendedName>
    <alternativeName>
        <fullName evidence="9">Tubulin-folding cofactor E</fullName>
    </alternativeName>
</protein>
<dbReference type="SUPFAM" id="SSF74924">
    <property type="entry name" value="Cap-Gly domain"/>
    <property type="match status" value="1"/>
</dbReference>
<dbReference type="AlphaFoldDB" id="A0A6J1TAH6"/>
<evidence type="ECO:0000256" key="8">
    <source>
        <dbReference type="ARBA" id="ARBA00026055"/>
    </source>
</evidence>
<dbReference type="GO" id="GO:0005737">
    <property type="term" value="C:cytoplasm"/>
    <property type="evidence" value="ECO:0007669"/>
    <property type="project" value="UniProtKB-SubCell"/>
</dbReference>
<sequence>MCAAGDQLEKKLGQRVEYQGYYGTVRFVGELAELPGSWIGVEWDDSARGKHDGSHNGVSYFKTRHPMSGSFVRPAKLNFGISCVEATCRRYGKVEGPMAGVDKSVIADLKREFNIPFIEMVGFEKVNSQQSQFANLRVVHLRGEPVNGAGEKNELVSVCPLVTELIISKTLLSSWETVCDITGQLKNLALLDVSDNKIPVPSEEKLEEFAEAFKPLSHIIINNLEYDWDEVLICSKMWLSVITLSAQSNKIHKLSSPPICVLSNLTSLYLQDNPIKYWDNVNKLGNLQSLQLLHLGGTGLTNIFFPGEVHTSLFPSLKILNLPNNEINDWNSVNELNKLILLENLLLHLNPIMETPKSFDTVVARVKSLKKLNLTVITPQERKASEFDYMKRHGREWLLAINDSVLLRDFYSQHPRFSELIESHGTLTADDFPNIPTSLKSRLINIKIFCPNCPDIQVFQKRVPKNMTVQKLSGLVQKLINTEGSVPSLRAISAKAPDVDVLLEKDMQDLSYYSIEDGDSIAVSW</sequence>
<gene>
    <name evidence="12" type="primary">LOC113214970</name>
</gene>
<evidence type="ECO:0000313" key="12">
    <source>
        <dbReference type="RefSeq" id="XP_026290288.1"/>
    </source>
</evidence>
<comment type="subunit">
    <text evidence="8">Supercomplex made of cofactors A to E. Cofactors A and D function by capturing and stabilizing tubulin in a quasi-native conformation. Cofactor E binds to the cofactor D-tubulin complex; interaction with cofactor C then causes the release of tubulin polypeptides that are committed to the native state.</text>
</comment>
<dbReference type="SMART" id="SM01052">
    <property type="entry name" value="CAP_GLY"/>
    <property type="match status" value="1"/>
</dbReference>
<dbReference type="PANTHER" id="PTHR18849:SF0">
    <property type="entry name" value="CILIA- AND FLAGELLA-ASSOCIATED PROTEIN 410-RELATED"/>
    <property type="match status" value="1"/>
</dbReference>
<dbReference type="Gene3D" id="3.80.10.10">
    <property type="entry name" value="Ribonuclease Inhibitor"/>
    <property type="match status" value="3"/>
</dbReference>
<organism evidence="11 12">
    <name type="scientific">Frankliniella occidentalis</name>
    <name type="common">Western flower thrips</name>
    <name type="synonym">Euthrips occidentalis</name>
    <dbReference type="NCBI Taxonomy" id="133901"/>
    <lineage>
        <taxon>Eukaryota</taxon>
        <taxon>Metazoa</taxon>
        <taxon>Ecdysozoa</taxon>
        <taxon>Arthropoda</taxon>
        <taxon>Hexapoda</taxon>
        <taxon>Insecta</taxon>
        <taxon>Pterygota</taxon>
        <taxon>Neoptera</taxon>
        <taxon>Paraneoptera</taxon>
        <taxon>Thysanoptera</taxon>
        <taxon>Terebrantia</taxon>
        <taxon>Thripoidea</taxon>
        <taxon>Thripidae</taxon>
        <taxon>Frankliniella</taxon>
    </lineage>
</organism>
<evidence type="ECO:0000313" key="11">
    <source>
        <dbReference type="Proteomes" id="UP000504606"/>
    </source>
</evidence>
<dbReference type="PROSITE" id="PS00845">
    <property type="entry name" value="CAP_GLY_1"/>
    <property type="match status" value="1"/>
</dbReference>
<evidence type="ECO:0000256" key="7">
    <source>
        <dbReference type="ARBA" id="ARBA00023186"/>
    </source>
</evidence>
<dbReference type="KEGG" id="foc:113214970"/>
<dbReference type="OrthoDB" id="5273213at2759"/>
<accession>A0A6J1TAH6</accession>
<dbReference type="InterPro" id="IPR032675">
    <property type="entry name" value="LRR_dom_sf"/>
</dbReference>
<dbReference type="InterPro" id="IPR001611">
    <property type="entry name" value="Leu-rich_rpt"/>
</dbReference>
<dbReference type="RefSeq" id="XP_026290288.1">
    <property type="nucleotide sequence ID" value="XM_026434503.2"/>
</dbReference>
<keyword evidence="7" id="KW-0143">Chaperone</keyword>
<dbReference type="CTD" id="6905"/>
<comment type="similarity">
    <text evidence="2">Belongs to the TBCE family.</text>
</comment>